<accession>V5WJ15</accession>
<name>V5WJ15_9SPIO</name>
<dbReference type="HOGENOM" id="CLU_1249889_0_0_12"/>
<protein>
    <submittedName>
        <fullName evidence="2">TPR domain protein</fullName>
    </submittedName>
</protein>
<gene>
    <name evidence="2" type="ORF">L21SP2_1784</name>
</gene>
<dbReference type="Gene3D" id="1.25.40.10">
    <property type="entry name" value="Tetratricopeptide repeat domain"/>
    <property type="match status" value="1"/>
</dbReference>
<organism evidence="2 3">
    <name type="scientific">Salinispira pacifica</name>
    <dbReference type="NCBI Taxonomy" id="1307761"/>
    <lineage>
        <taxon>Bacteria</taxon>
        <taxon>Pseudomonadati</taxon>
        <taxon>Spirochaetota</taxon>
        <taxon>Spirochaetia</taxon>
        <taxon>Spirochaetales</taxon>
        <taxon>Spirochaetaceae</taxon>
        <taxon>Salinispira</taxon>
    </lineage>
</organism>
<dbReference type="Pfam" id="PF13432">
    <property type="entry name" value="TPR_16"/>
    <property type="match status" value="1"/>
</dbReference>
<dbReference type="OrthoDB" id="359271at2"/>
<evidence type="ECO:0000313" key="3">
    <source>
        <dbReference type="Proteomes" id="UP000018680"/>
    </source>
</evidence>
<keyword evidence="3" id="KW-1185">Reference proteome</keyword>
<dbReference type="eggNOG" id="COG1729">
    <property type="taxonomic scope" value="Bacteria"/>
</dbReference>
<dbReference type="SUPFAM" id="SSF48452">
    <property type="entry name" value="TPR-like"/>
    <property type="match status" value="1"/>
</dbReference>
<keyword evidence="1" id="KW-0472">Membrane</keyword>
<keyword evidence="1" id="KW-0812">Transmembrane</keyword>
<dbReference type="AlphaFoldDB" id="V5WJ15"/>
<dbReference type="InterPro" id="IPR011990">
    <property type="entry name" value="TPR-like_helical_dom_sf"/>
</dbReference>
<reference evidence="2 3" key="1">
    <citation type="journal article" date="2015" name="Stand. Genomic Sci.">
        <title>Complete genome sequence and description of Salinispira pacifica gen. nov., sp. nov., a novel spirochaete isolated form a hypersaline microbial mat.</title>
        <authorList>
            <person name="Ben Hania W."/>
            <person name="Joseph M."/>
            <person name="Schumann P."/>
            <person name="Bunk B."/>
            <person name="Fiebig A."/>
            <person name="Sproer C."/>
            <person name="Klenk H.P."/>
            <person name="Fardeau M.L."/>
            <person name="Spring S."/>
        </authorList>
    </citation>
    <scope>NUCLEOTIDE SEQUENCE [LARGE SCALE GENOMIC DNA]</scope>
    <source>
        <strain evidence="2 3">L21-RPul-D2</strain>
    </source>
</reference>
<dbReference type="Pfam" id="PF13174">
    <property type="entry name" value="TPR_6"/>
    <property type="match status" value="1"/>
</dbReference>
<proteinExistence type="predicted"/>
<dbReference type="EMBL" id="CP006939">
    <property type="protein sequence ID" value="AHC15161.1"/>
    <property type="molecule type" value="Genomic_DNA"/>
</dbReference>
<keyword evidence="1" id="KW-1133">Transmembrane helix</keyword>
<dbReference type="KEGG" id="slr:L21SP2_1784"/>
<evidence type="ECO:0000313" key="2">
    <source>
        <dbReference type="EMBL" id="AHC15161.1"/>
    </source>
</evidence>
<dbReference type="InterPro" id="IPR019734">
    <property type="entry name" value="TPR_rpt"/>
</dbReference>
<dbReference type="Proteomes" id="UP000018680">
    <property type="component" value="Chromosome"/>
</dbReference>
<sequence length="221" mass="24872">MAEGKKRAQDILADFLRSHRVALSILTTLIIVGIIALVVGIEVHRNTLDREAERLFELEQIYTEWTEERQEDSRDAGDVLTRVSEFDFRSNSYAAVRKLMILGDIYATVEDFEAAAEQYLSASDAQGYLAATALLKAGLMLENAGNEERAMEVLNRLVDEHDSPEEPRVLFTLGRLSEQGGDQGQALVYYNRLIDEYASSGWTNFAHNRIIDINIANQTDN</sequence>
<evidence type="ECO:0000256" key="1">
    <source>
        <dbReference type="SAM" id="Phobius"/>
    </source>
</evidence>
<dbReference type="STRING" id="1307761.L21SP2_1784"/>
<feature type="transmembrane region" description="Helical" evidence="1">
    <location>
        <begin position="21"/>
        <end position="41"/>
    </location>
</feature>
<dbReference type="RefSeq" id="WP_024268079.1">
    <property type="nucleotide sequence ID" value="NC_023035.1"/>
</dbReference>